<protein>
    <submittedName>
        <fullName evidence="3">Formin 2, putative</fullName>
    </submittedName>
</protein>
<sequence length="250" mass="30453">MRFYPDTLHMPQGASNPYREFYPHMKYNNPMRNYSKGKLNEMNVSYNDIRKFPPSNSLNLANNGWSTDRISLSSEEYHYYLNLFNLNDKFDSHFIDNKTASSFLQNSGLSIAILHSVWEYSDVENKGYLTLEDFFVCCRLVAHAQSGNSPNSDLINIRMKRKEKEREKERERRRKRGEKEKERERRRKRGEKEKEKKRRKREGEKEKEKKRRKREGEKEEKKRRRKREREGEKEREKKRRNCLENTEETK</sequence>
<dbReference type="GO" id="GO:0006897">
    <property type="term" value="P:endocytosis"/>
    <property type="evidence" value="ECO:0007669"/>
    <property type="project" value="TreeGrafter"/>
</dbReference>
<dbReference type="PANTHER" id="PTHR11216">
    <property type="entry name" value="EH DOMAIN"/>
    <property type="match status" value="1"/>
</dbReference>
<dbReference type="Gene3D" id="1.10.238.10">
    <property type="entry name" value="EF-hand"/>
    <property type="match status" value="1"/>
</dbReference>
<dbReference type="GO" id="GO:0005737">
    <property type="term" value="C:cytoplasm"/>
    <property type="evidence" value="ECO:0007669"/>
    <property type="project" value="TreeGrafter"/>
</dbReference>
<evidence type="ECO:0000313" key="4">
    <source>
        <dbReference type="Proteomes" id="UP000078555"/>
    </source>
</evidence>
<feature type="domain" description="EH" evidence="2">
    <location>
        <begin position="69"/>
        <end position="152"/>
    </location>
</feature>
<dbReference type="GO" id="GO:0016197">
    <property type="term" value="P:endosomal transport"/>
    <property type="evidence" value="ECO:0007669"/>
    <property type="project" value="TreeGrafter"/>
</dbReference>
<name>A0A1A8YMQ8_PLAOA</name>
<feature type="region of interest" description="Disordered" evidence="1">
    <location>
        <begin position="147"/>
        <end position="250"/>
    </location>
</feature>
<accession>A0A1A8YMQ8</accession>
<evidence type="ECO:0000259" key="2">
    <source>
        <dbReference type="SMART" id="SM00027"/>
    </source>
</evidence>
<dbReference type="SMART" id="SM00027">
    <property type="entry name" value="EH"/>
    <property type="match status" value="1"/>
</dbReference>
<reference evidence="4" key="1">
    <citation type="submission" date="2016-05" db="EMBL/GenBank/DDBJ databases">
        <authorList>
            <person name="Naeem Raeece"/>
        </authorList>
    </citation>
    <scope>NUCLEOTIDE SEQUENCE [LARGE SCALE GENOMIC DNA]</scope>
</reference>
<keyword evidence="4" id="KW-1185">Reference proteome</keyword>
<evidence type="ECO:0000313" key="3">
    <source>
        <dbReference type="EMBL" id="SBT32825.1"/>
    </source>
</evidence>
<gene>
    <name evidence="3" type="ORF">POVWA1_013980</name>
</gene>
<dbReference type="PANTHER" id="PTHR11216:SF174">
    <property type="entry name" value="GH06923P"/>
    <property type="match status" value="1"/>
</dbReference>
<dbReference type="AlphaFoldDB" id="A0A1A8YMQ8"/>
<dbReference type="Proteomes" id="UP000078555">
    <property type="component" value="Unassembled WGS sequence"/>
</dbReference>
<proteinExistence type="predicted"/>
<dbReference type="InterPro" id="IPR011992">
    <property type="entry name" value="EF-hand-dom_pair"/>
</dbReference>
<dbReference type="Pfam" id="PF12763">
    <property type="entry name" value="EH"/>
    <property type="match status" value="1"/>
</dbReference>
<dbReference type="InterPro" id="IPR000261">
    <property type="entry name" value="EH_dom"/>
</dbReference>
<evidence type="ECO:0000256" key="1">
    <source>
        <dbReference type="SAM" id="MobiDB-lite"/>
    </source>
</evidence>
<dbReference type="EMBL" id="FLRD01000045">
    <property type="protein sequence ID" value="SBT32825.1"/>
    <property type="molecule type" value="Genomic_DNA"/>
</dbReference>
<dbReference type="GO" id="GO:0005886">
    <property type="term" value="C:plasma membrane"/>
    <property type="evidence" value="ECO:0007669"/>
    <property type="project" value="TreeGrafter"/>
</dbReference>
<organism evidence="3 4">
    <name type="scientific">Plasmodium ovale wallikeri</name>
    <dbReference type="NCBI Taxonomy" id="864142"/>
    <lineage>
        <taxon>Eukaryota</taxon>
        <taxon>Sar</taxon>
        <taxon>Alveolata</taxon>
        <taxon>Apicomplexa</taxon>
        <taxon>Aconoidasida</taxon>
        <taxon>Haemosporida</taxon>
        <taxon>Plasmodiidae</taxon>
        <taxon>Plasmodium</taxon>
        <taxon>Plasmodium (Plasmodium)</taxon>
    </lineage>
</organism>
<feature type="compositionally biased region" description="Basic residues" evidence="1">
    <location>
        <begin position="184"/>
        <end position="200"/>
    </location>
</feature>
<dbReference type="SUPFAM" id="SSF47473">
    <property type="entry name" value="EF-hand"/>
    <property type="match status" value="1"/>
</dbReference>